<accession>A0A1F6BSJ6</accession>
<protein>
    <submittedName>
        <fullName evidence="1">Uncharacterized protein</fullName>
    </submittedName>
</protein>
<sequence>MCAQYFPQVTAKHFATRTHLHLLCGSILTMSEKLRSFVKNARDAGFSREERREFIEKSTKSVNARHGNYSEEQGGILASSVDPETITAFLSMLEGSRKDERDMVQLGSTLREYGTRGTNGEVLSDKEVKLVSVAVKYFESWFYDGGPIKDAPTDIHTSP</sequence>
<organism evidence="1 2">
    <name type="scientific">Candidatus Kaiserbacteria bacterium GWA2_50_9</name>
    <dbReference type="NCBI Taxonomy" id="1798474"/>
    <lineage>
        <taxon>Bacteria</taxon>
        <taxon>Candidatus Kaiseribacteriota</taxon>
    </lineage>
</organism>
<evidence type="ECO:0000313" key="1">
    <source>
        <dbReference type="EMBL" id="OGG39911.1"/>
    </source>
</evidence>
<dbReference type="Proteomes" id="UP000179014">
    <property type="component" value="Unassembled WGS sequence"/>
</dbReference>
<name>A0A1F6BSJ6_9BACT</name>
<reference evidence="1 2" key="1">
    <citation type="journal article" date="2016" name="Nat. Commun.">
        <title>Thousands of microbial genomes shed light on interconnected biogeochemical processes in an aquifer system.</title>
        <authorList>
            <person name="Anantharaman K."/>
            <person name="Brown C.T."/>
            <person name="Hug L.A."/>
            <person name="Sharon I."/>
            <person name="Castelle C.J."/>
            <person name="Probst A.J."/>
            <person name="Thomas B.C."/>
            <person name="Singh A."/>
            <person name="Wilkins M.J."/>
            <person name="Karaoz U."/>
            <person name="Brodie E.L."/>
            <person name="Williams K.H."/>
            <person name="Hubbard S.S."/>
            <person name="Banfield J.F."/>
        </authorList>
    </citation>
    <scope>NUCLEOTIDE SEQUENCE [LARGE SCALE GENOMIC DNA]</scope>
</reference>
<comment type="caution">
    <text evidence="1">The sequence shown here is derived from an EMBL/GenBank/DDBJ whole genome shotgun (WGS) entry which is preliminary data.</text>
</comment>
<gene>
    <name evidence="1" type="ORF">A2118_00830</name>
</gene>
<proteinExistence type="predicted"/>
<dbReference type="EMBL" id="MFKN01000037">
    <property type="protein sequence ID" value="OGG39911.1"/>
    <property type="molecule type" value="Genomic_DNA"/>
</dbReference>
<dbReference type="AlphaFoldDB" id="A0A1F6BSJ6"/>
<evidence type="ECO:0000313" key="2">
    <source>
        <dbReference type="Proteomes" id="UP000179014"/>
    </source>
</evidence>